<dbReference type="CDD" id="cd00207">
    <property type="entry name" value="fer2"/>
    <property type="match status" value="1"/>
</dbReference>
<dbReference type="InterPro" id="IPR001433">
    <property type="entry name" value="OxRdtase_FAD/NAD-bd"/>
</dbReference>
<gene>
    <name evidence="10" type="ORF">MTY59_18330</name>
</gene>
<sequence length="333" mass="36167">MTVTHTSRTPTGAAAPPGAEAVTDLTVESVEHAAADVIKLTLRAEDSGPLPIWTPGSHIDVVIDEATVRQYSLCGDPDDVRRWQIAVRRVPDGRGGSIRLHDQVSEGSVLTVRGPRNGFPLVSDARRYVFLAGGIGITPLLPMMAELARRRAHWQLHYGGRTRAAMPFLAELSTYGNRVVSRPEDEEGLLDLQAICADLEPGTAVYCCGPEPMIEATEQICETRDDVTLHVERFAPKQNAILEPESEFEVYCSTSDLTLTVPPGRSILEVAQDAGLELLSSCMEGTCGTCEVDVLDGLPDHRDSFLSPQERASNESMMICVSRCLGTKLTIDI</sequence>
<dbReference type="InterPro" id="IPR050415">
    <property type="entry name" value="MRET"/>
</dbReference>
<evidence type="ECO:0000256" key="3">
    <source>
        <dbReference type="ARBA" id="ARBA00022714"/>
    </source>
</evidence>
<dbReference type="SUPFAM" id="SSF52343">
    <property type="entry name" value="Ferredoxin reductase-like, C-terminal NADP-linked domain"/>
    <property type="match status" value="1"/>
</dbReference>
<dbReference type="InterPro" id="IPR017938">
    <property type="entry name" value="Riboflavin_synthase-like_b-brl"/>
</dbReference>
<name>A0ABM7SPD5_9MYCO</name>
<dbReference type="InterPro" id="IPR006058">
    <property type="entry name" value="2Fe2S_fd_BS"/>
</dbReference>
<dbReference type="Gene3D" id="3.10.20.30">
    <property type="match status" value="1"/>
</dbReference>
<reference evidence="10 11" key="2">
    <citation type="submission" date="2021-07" db="EMBL/GenBank/DDBJ databases">
        <authorList>
            <person name="Matsumoto Y."/>
            <person name="Motooka D."/>
            <person name="Nakamura S."/>
        </authorList>
    </citation>
    <scope>NUCLEOTIDE SEQUENCE [LARGE SCALE GENOMIC DNA]</scope>
    <source>
        <strain evidence="10 11">TY59</strain>
    </source>
</reference>
<keyword evidence="3" id="KW-0001">2Fe-2S</keyword>
<dbReference type="PROSITE" id="PS51384">
    <property type="entry name" value="FAD_FR"/>
    <property type="match status" value="1"/>
</dbReference>
<dbReference type="SUPFAM" id="SSF63380">
    <property type="entry name" value="Riboflavin synthase domain-like"/>
    <property type="match status" value="1"/>
</dbReference>
<feature type="domain" description="FAD-binding FR-type" evidence="9">
    <location>
        <begin position="20"/>
        <end position="122"/>
    </location>
</feature>
<keyword evidence="11" id="KW-1185">Reference proteome</keyword>
<evidence type="ECO:0000256" key="1">
    <source>
        <dbReference type="ARBA" id="ARBA00001974"/>
    </source>
</evidence>
<dbReference type="InterPro" id="IPR017927">
    <property type="entry name" value="FAD-bd_FR_type"/>
</dbReference>
<dbReference type="Pfam" id="PF00111">
    <property type="entry name" value="Fer2"/>
    <property type="match status" value="1"/>
</dbReference>
<evidence type="ECO:0000256" key="7">
    <source>
        <dbReference type="ARBA" id="ARBA00023014"/>
    </source>
</evidence>
<proteinExistence type="predicted"/>
<keyword evidence="2" id="KW-0285">Flavoprotein</keyword>
<dbReference type="InterPro" id="IPR001041">
    <property type="entry name" value="2Fe-2S_ferredoxin-type"/>
</dbReference>
<dbReference type="Proteomes" id="UP000826012">
    <property type="component" value="Chromosome"/>
</dbReference>
<evidence type="ECO:0000313" key="11">
    <source>
        <dbReference type="Proteomes" id="UP000826012"/>
    </source>
</evidence>
<dbReference type="InterPro" id="IPR039261">
    <property type="entry name" value="FNR_nucleotide-bd"/>
</dbReference>
<dbReference type="EMBL" id="AP024828">
    <property type="protein sequence ID" value="BCZ21978.1"/>
    <property type="molecule type" value="Genomic_DNA"/>
</dbReference>
<dbReference type="SUPFAM" id="SSF54292">
    <property type="entry name" value="2Fe-2S ferredoxin-like"/>
    <property type="match status" value="1"/>
</dbReference>
<keyword evidence="4" id="KW-0479">Metal-binding</keyword>
<dbReference type="InterPro" id="IPR036010">
    <property type="entry name" value="2Fe-2S_ferredoxin-like_sf"/>
</dbReference>
<dbReference type="PANTHER" id="PTHR47354">
    <property type="entry name" value="NADH OXIDOREDUCTASE HCR"/>
    <property type="match status" value="1"/>
</dbReference>
<dbReference type="PROSITE" id="PS51085">
    <property type="entry name" value="2FE2S_FER_2"/>
    <property type="match status" value="1"/>
</dbReference>
<keyword evidence="7" id="KW-0411">Iron-sulfur</keyword>
<dbReference type="PRINTS" id="PR00409">
    <property type="entry name" value="PHDIOXRDTASE"/>
</dbReference>
<comment type="cofactor">
    <cofactor evidence="1">
        <name>FAD</name>
        <dbReference type="ChEBI" id="CHEBI:57692"/>
    </cofactor>
</comment>
<organism evidence="10 11">
    <name type="scientific">Mycobacterium senriense</name>
    <dbReference type="NCBI Taxonomy" id="2775496"/>
    <lineage>
        <taxon>Bacteria</taxon>
        <taxon>Bacillati</taxon>
        <taxon>Actinomycetota</taxon>
        <taxon>Actinomycetes</taxon>
        <taxon>Mycobacteriales</taxon>
        <taxon>Mycobacteriaceae</taxon>
        <taxon>Mycobacterium</taxon>
        <taxon>Mycobacterium avium complex (MAC)</taxon>
    </lineage>
</organism>
<keyword evidence="5" id="KW-0560">Oxidoreductase</keyword>
<evidence type="ECO:0000313" key="10">
    <source>
        <dbReference type="EMBL" id="BCZ21978.1"/>
    </source>
</evidence>
<protein>
    <submittedName>
        <fullName evidence="10">Ferredoxin</fullName>
    </submittedName>
</protein>
<dbReference type="InterPro" id="IPR008333">
    <property type="entry name" value="Cbr1-like_FAD-bd_dom"/>
</dbReference>
<accession>A0ABM7SPD5</accession>
<dbReference type="PROSITE" id="PS00197">
    <property type="entry name" value="2FE2S_FER_1"/>
    <property type="match status" value="1"/>
</dbReference>
<dbReference type="Pfam" id="PF00175">
    <property type="entry name" value="NAD_binding_1"/>
    <property type="match status" value="1"/>
</dbReference>
<evidence type="ECO:0000256" key="2">
    <source>
        <dbReference type="ARBA" id="ARBA00022630"/>
    </source>
</evidence>
<evidence type="ECO:0000256" key="5">
    <source>
        <dbReference type="ARBA" id="ARBA00023002"/>
    </source>
</evidence>
<evidence type="ECO:0000259" key="9">
    <source>
        <dbReference type="PROSITE" id="PS51384"/>
    </source>
</evidence>
<dbReference type="Pfam" id="PF00970">
    <property type="entry name" value="FAD_binding_6"/>
    <property type="match status" value="1"/>
</dbReference>
<evidence type="ECO:0000259" key="8">
    <source>
        <dbReference type="PROSITE" id="PS51085"/>
    </source>
</evidence>
<keyword evidence="6" id="KW-0408">Iron</keyword>
<reference evidence="10 11" key="1">
    <citation type="submission" date="2021-07" db="EMBL/GenBank/DDBJ databases">
        <title>Complete genome sequence of nontuberculous Mycobacterium sp. TY59.</title>
        <authorList>
            <person name="Fukushima K."/>
        </authorList>
    </citation>
    <scope>NUCLEOTIDE SEQUENCE [LARGE SCALE GENOMIC DNA]</scope>
    <source>
        <strain evidence="10 11">TY59</strain>
    </source>
</reference>
<dbReference type="Gene3D" id="3.40.50.80">
    <property type="entry name" value="Nucleotide-binding domain of ferredoxin-NADP reductase (FNR) module"/>
    <property type="match status" value="1"/>
</dbReference>
<dbReference type="Gene3D" id="2.40.30.10">
    <property type="entry name" value="Translation factors"/>
    <property type="match status" value="1"/>
</dbReference>
<dbReference type="PANTHER" id="PTHR47354:SF1">
    <property type="entry name" value="CARNITINE MONOOXYGENASE REDUCTASE SUBUNIT"/>
    <property type="match status" value="1"/>
</dbReference>
<evidence type="ECO:0000256" key="6">
    <source>
        <dbReference type="ARBA" id="ARBA00023004"/>
    </source>
</evidence>
<dbReference type="InterPro" id="IPR012675">
    <property type="entry name" value="Beta-grasp_dom_sf"/>
</dbReference>
<feature type="domain" description="2Fe-2S ferredoxin-type" evidence="8">
    <location>
        <begin position="248"/>
        <end position="333"/>
    </location>
</feature>
<evidence type="ECO:0000256" key="4">
    <source>
        <dbReference type="ARBA" id="ARBA00022723"/>
    </source>
</evidence>
<dbReference type="CDD" id="cd06185">
    <property type="entry name" value="PDR_like"/>
    <property type="match status" value="1"/>
</dbReference>